<proteinExistence type="predicted"/>
<dbReference type="Proteomes" id="UP001649381">
    <property type="component" value="Unassembled WGS sequence"/>
</dbReference>
<protein>
    <submittedName>
        <fullName evidence="2">YtrH family sporulation protein</fullName>
    </submittedName>
</protein>
<dbReference type="RefSeq" id="WP_236334451.1">
    <property type="nucleotide sequence ID" value="NZ_JAKIJS010000001.1"/>
</dbReference>
<accession>A0ABS9H2L4</accession>
<evidence type="ECO:0000313" key="2">
    <source>
        <dbReference type="EMBL" id="MCF6138210.1"/>
    </source>
</evidence>
<gene>
    <name evidence="2" type="ORF">L2716_10785</name>
</gene>
<keyword evidence="3" id="KW-1185">Reference proteome</keyword>
<dbReference type="InterPro" id="IPR025689">
    <property type="entry name" value="Spore_YtrH"/>
</dbReference>
<organism evidence="2 3">
    <name type="scientific">Pseudalkalibacillus berkeleyi</name>
    <dbReference type="NCBI Taxonomy" id="1069813"/>
    <lineage>
        <taxon>Bacteria</taxon>
        <taxon>Bacillati</taxon>
        <taxon>Bacillota</taxon>
        <taxon>Bacilli</taxon>
        <taxon>Bacillales</taxon>
        <taxon>Fictibacillaceae</taxon>
        <taxon>Pseudalkalibacillus</taxon>
    </lineage>
</organism>
<evidence type="ECO:0000256" key="1">
    <source>
        <dbReference type="SAM" id="Phobius"/>
    </source>
</evidence>
<dbReference type="EMBL" id="JAKIJS010000001">
    <property type="protein sequence ID" value="MCF6138210.1"/>
    <property type="molecule type" value="Genomic_DNA"/>
</dbReference>
<name>A0ABS9H2L4_9BACL</name>
<comment type="caution">
    <text evidence="2">The sequence shown here is derived from an EMBL/GenBank/DDBJ whole genome shotgun (WGS) entry which is preliminary data.</text>
</comment>
<keyword evidence="1" id="KW-1133">Transmembrane helix</keyword>
<dbReference type="PROSITE" id="PS51257">
    <property type="entry name" value="PROKAR_LIPOPROTEIN"/>
    <property type="match status" value="1"/>
</dbReference>
<dbReference type="Pfam" id="PF14034">
    <property type="entry name" value="Spore_YtrH"/>
    <property type="match status" value="1"/>
</dbReference>
<evidence type="ECO:0000313" key="3">
    <source>
        <dbReference type="Proteomes" id="UP001649381"/>
    </source>
</evidence>
<reference evidence="2 3" key="1">
    <citation type="submission" date="2022-01" db="EMBL/GenBank/DDBJ databases">
        <title>Alkalihalobacillus sp. EGI L200015, a novel bacterium isolated from a salt lake sediment.</title>
        <authorList>
            <person name="Gao L."/>
            <person name="Fang B.-Z."/>
            <person name="Li W.-J."/>
        </authorList>
    </citation>
    <scope>NUCLEOTIDE SEQUENCE [LARGE SCALE GENOMIC DNA]</scope>
    <source>
        <strain evidence="2 3">KCTC 12718</strain>
    </source>
</reference>
<keyword evidence="1" id="KW-0472">Membrane</keyword>
<feature type="transmembrane region" description="Helical" evidence="1">
    <location>
        <begin position="12"/>
        <end position="35"/>
    </location>
</feature>
<keyword evidence="1" id="KW-0812">Transmembrane</keyword>
<sequence length="110" mass="11900">MVVRDFVSTNIIYFFVAFGIIIGGCLIGAIGMMFVGRPPFQSMILLSKSLKIWAIVAAIGGTFDTIDKFESSLFSGSILEVINQCIYIIAALIGANTGEAVIRWMTQGVE</sequence>